<name>A0ABS6JIV9_9BACI</name>
<evidence type="ECO:0000313" key="2">
    <source>
        <dbReference type="Proteomes" id="UP000784880"/>
    </source>
</evidence>
<keyword evidence="2" id="KW-1185">Reference proteome</keyword>
<evidence type="ECO:0000313" key="1">
    <source>
        <dbReference type="EMBL" id="MBU9713325.1"/>
    </source>
</evidence>
<organism evidence="1 2">
    <name type="scientific">Evansella tamaricis</name>
    <dbReference type="NCBI Taxonomy" id="2069301"/>
    <lineage>
        <taxon>Bacteria</taxon>
        <taxon>Bacillati</taxon>
        <taxon>Bacillota</taxon>
        <taxon>Bacilli</taxon>
        <taxon>Bacillales</taxon>
        <taxon>Bacillaceae</taxon>
        <taxon>Evansella</taxon>
    </lineage>
</organism>
<protein>
    <submittedName>
        <fullName evidence="1">Uncharacterized protein</fullName>
    </submittedName>
</protein>
<sequence length="190" mass="21705">MSVPSIECRIISKKDISLNINNERKTLEKVGLLICGFVTVKVLGKQGYFLSKPIPFKKVETFILCAPEGTDIRCKFEDFNCMAFLQCKEDNEGNPLLEAVKLTIDACASVQSEKEVPVELFAKHSEPRQESCNSHTTSYTTTNKEYQLMCMNLPKLYDWVVRDLSIDMTLDVGEITFYNRNKEDTRNNLN</sequence>
<gene>
    <name evidence="1" type="ORF">KS419_16455</name>
</gene>
<proteinExistence type="predicted"/>
<reference evidence="1 2" key="1">
    <citation type="submission" date="2021-06" db="EMBL/GenBank/DDBJ databases">
        <title>Bacillus sp. RD4P76, an endophyte from a halophyte.</title>
        <authorList>
            <person name="Sun J.-Q."/>
        </authorList>
    </citation>
    <scope>NUCLEOTIDE SEQUENCE [LARGE SCALE GENOMIC DNA]</scope>
    <source>
        <strain evidence="1 2">CGMCC 1.15917</strain>
    </source>
</reference>
<dbReference type="EMBL" id="JAHQCS010000131">
    <property type="protein sequence ID" value="MBU9713325.1"/>
    <property type="molecule type" value="Genomic_DNA"/>
</dbReference>
<accession>A0ABS6JIV9</accession>
<dbReference type="Proteomes" id="UP000784880">
    <property type="component" value="Unassembled WGS sequence"/>
</dbReference>
<dbReference type="RefSeq" id="WP_217067482.1">
    <property type="nucleotide sequence ID" value="NZ_JAHQCS010000131.1"/>
</dbReference>
<comment type="caution">
    <text evidence="1">The sequence shown here is derived from an EMBL/GenBank/DDBJ whole genome shotgun (WGS) entry which is preliminary data.</text>
</comment>